<evidence type="ECO:0000313" key="1">
    <source>
        <dbReference type="EMBL" id="KAF7822639.1"/>
    </source>
</evidence>
<keyword evidence="2" id="KW-1185">Reference proteome</keyword>
<comment type="caution">
    <text evidence="1">The sequence shown here is derived from an EMBL/GenBank/DDBJ whole genome shotgun (WGS) entry which is preliminary data.</text>
</comment>
<dbReference type="EMBL" id="JAAIUW010000007">
    <property type="protein sequence ID" value="KAF7822639.1"/>
    <property type="molecule type" value="Genomic_DNA"/>
</dbReference>
<name>A0A834TK88_9FABA</name>
<gene>
    <name evidence="1" type="ORF">G2W53_020783</name>
</gene>
<protein>
    <submittedName>
        <fullName evidence="1">Uncharacterized protein</fullName>
    </submittedName>
</protein>
<dbReference type="Proteomes" id="UP000634136">
    <property type="component" value="Unassembled WGS sequence"/>
</dbReference>
<sequence>MAVVPTQTGWMTCPEASDINCPRPRTALILPSLNTTDDEQ</sequence>
<reference evidence="1" key="1">
    <citation type="submission" date="2020-09" db="EMBL/GenBank/DDBJ databases">
        <title>Genome-Enabled Discovery of Anthraquinone Biosynthesis in Senna tora.</title>
        <authorList>
            <person name="Kang S.-H."/>
            <person name="Pandey R.P."/>
            <person name="Lee C.-M."/>
            <person name="Sim J.-S."/>
            <person name="Jeong J.-T."/>
            <person name="Choi B.-S."/>
            <person name="Jung M."/>
            <person name="Ginzburg D."/>
            <person name="Zhao K."/>
            <person name="Won S.Y."/>
            <person name="Oh T.-J."/>
            <person name="Yu Y."/>
            <person name="Kim N.-H."/>
            <person name="Lee O.R."/>
            <person name="Lee T.-H."/>
            <person name="Bashyal P."/>
            <person name="Kim T.-S."/>
            <person name="Lee W.-H."/>
            <person name="Kawkins C."/>
            <person name="Kim C.-K."/>
            <person name="Kim J.S."/>
            <person name="Ahn B.O."/>
            <person name="Rhee S.Y."/>
            <person name="Sohng J.K."/>
        </authorList>
    </citation>
    <scope>NUCLEOTIDE SEQUENCE</scope>
    <source>
        <tissue evidence="1">Leaf</tissue>
    </source>
</reference>
<accession>A0A834TK88</accession>
<dbReference type="AlphaFoldDB" id="A0A834TK88"/>
<evidence type="ECO:0000313" key="2">
    <source>
        <dbReference type="Proteomes" id="UP000634136"/>
    </source>
</evidence>
<organism evidence="1 2">
    <name type="scientific">Senna tora</name>
    <dbReference type="NCBI Taxonomy" id="362788"/>
    <lineage>
        <taxon>Eukaryota</taxon>
        <taxon>Viridiplantae</taxon>
        <taxon>Streptophyta</taxon>
        <taxon>Embryophyta</taxon>
        <taxon>Tracheophyta</taxon>
        <taxon>Spermatophyta</taxon>
        <taxon>Magnoliopsida</taxon>
        <taxon>eudicotyledons</taxon>
        <taxon>Gunneridae</taxon>
        <taxon>Pentapetalae</taxon>
        <taxon>rosids</taxon>
        <taxon>fabids</taxon>
        <taxon>Fabales</taxon>
        <taxon>Fabaceae</taxon>
        <taxon>Caesalpinioideae</taxon>
        <taxon>Cassia clade</taxon>
        <taxon>Senna</taxon>
    </lineage>
</organism>
<proteinExistence type="predicted"/>